<gene>
    <name evidence="2" type="ORF">GCM10010446_01850</name>
</gene>
<evidence type="ECO:0000256" key="1">
    <source>
        <dbReference type="SAM" id="MobiDB-lite"/>
    </source>
</evidence>
<organism evidence="2 3">
    <name type="scientific">Streptomyces enissocaesilis</name>
    <dbReference type="NCBI Taxonomy" id="332589"/>
    <lineage>
        <taxon>Bacteria</taxon>
        <taxon>Bacillati</taxon>
        <taxon>Actinomycetota</taxon>
        <taxon>Actinomycetes</taxon>
        <taxon>Kitasatosporales</taxon>
        <taxon>Streptomycetaceae</taxon>
        <taxon>Streptomyces</taxon>
        <taxon>Streptomyces rochei group</taxon>
    </lineage>
</organism>
<accession>A0ABN3WMK1</accession>
<name>A0ABN3WMK1_9ACTN</name>
<dbReference type="EMBL" id="BAAAUD010000005">
    <property type="protein sequence ID" value="GAA2921488.1"/>
    <property type="molecule type" value="Genomic_DNA"/>
</dbReference>
<sequence length="76" mass="8260">MGRPFRVPGPAVSGRGVPARPITGPFGSECTPLARPRGNDRTARESFTYGIRRDRHPAPGGRGGPLPAHRFEREEL</sequence>
<evidence type="ECO:0000313" key="3">
    <source>
        <dbReference type="Proteomes" id="UP001500403"/>
    </source>
</evidence>
<reference evidence="2 3" key="1">
    <citation type="journal article" date="2019" name="Int. J. Syst. Evol. Microbiol.">
        <title>The Global Catalogue of Microorganisms (GCM) 10K type strain sequencing project: providing services to taxonomists for standard genome sequencing and annotation.</title>
        <authorList>
            <consortium name="The Broad Institute Genomics Platform"/>
            <consortium name="The Broad Institute Genome Sequencing Center for Infectious Disease"/>
            <person name="Wu L."/>
            <person name="Ma J."/>
        </authorList>
    </citation>
    <scope>NUCLEOTIDE SEQUENCE [LARGE SCALE GENOMIC DNA]</scope>
    <source>
        <strain evidence="2 3">JCM 9088</strain>
    </source>
</reference>
<proteinExistence type="predicted"/>
<keyword evidence="3" id="KW-1185">Reference proteome</keyword>
<comment type="caution">
    <text evidence="2">The sequence shown here is derived from an EMBL/GenBank/DDBJ whole genome shotgun (WGS) entry which is preliminary data.</text>
</comment>
<feature type="region of interest" description="Disordered" evidence="1">
    <location>
        <begin position="1"/>
        <end position="76"/>
    </location>
</feature>
<evidence type="ECO:0000313" key="2">
    <source>
        <dbReference type="EMBL" id="GAA2921488.1"/>
    </source>
</evidence>
<dbReference type="Proteomes" id="UP001500403">
    <property type="component" value="Unassembled WGS sequence"/>
</dbReference>
<protein>
    <submittedName>
        <fullName evidence="2">Uncharacterized protein</fullName>
    </submittedName>
</protein>